<accession>N1MGE1</accession>
<comment type="similarity">
    <text evidence="2">Belongs to the KHG/KDPG aldolase family.</text>
</comment>
<comment type="caution">
    <text evidence="6">The sequence shown here is derived from an EMBL/GenBank/DDBJ whole genome shotgun (WGS) entry which is preliminary data.</text>
</comment>
<protein>
    <submittedName>
        <fullName evidence="6">2-dehydro-3-deoxyphosphogalactonate aldolase</fullName>
        <ecNumber evidence="6">4.1.2.21</ecNumber>
    </submittedName>
</protein>
<reference evidence="6 7" key="1">
    <citation type="submission" date="2013-03" db="EMBL/GenBank/DDBJ databases">
        <authorList>
            <person name="Le V."/>
        </authorList>
    </citation>
    <scope>NUCLEOTIDE SEQUENCE [LARGE SCALE GENOMIC DNA]</scope>
    <source>
        <strain evidence="6 7">BiD32</strain>
    </source>
</reference>
<dbReference type="PROSITE" id="PS00160">
    <property type="entry name" value="ALDOLASE_KDPG_KHG_2"/>
    <property type="match status" value="1"/>
</dbReference>
<keyword evidence="7" id="KW-1185">Reference proteome</keyword>
<proteinExistence type="inferred from homology"/>
<comment type="subunit">
    <text evidence="3">Homotrimer.</text>
</comment>
<evidence type="ECO:0000256" key="4">
    <source>
        <dbReference type="ARBA" id="ARBA00023239"/>
    </source>
</evidence>
<reference evidence="7" key="2">
    <citation type="submission" date="2013-04" db="EMBL/GenBank/DDBJ databases">
        <title>Bisphenol A degrading Sphingobium sp. strain BiD32.</title>
        <authorList>
            <person name="Nielsen J.L."/>
            <person name="Zhou N.A."/>
            <person name="Kjeldal H."/>
        </authorList>
    </citation>
    <scope>NUCLEOTIDE SEQUENCE [LARGE SCALE GENOMIC DNA]</scope>
    <source>
        <strain evidence="7">BiD32</strain>
    </source>
</reference>
<comment type="pathway">
    <text evidence="1">Carbohydrate acid metabolism.</text>
</comment>
<keyword evidence="4 6" id="KW-0456">Lyase</keyword>
<dbReference type="GO" id="GO:0008674">
    <property type="term" value="F:2-dehydro-3-deoxy-6-phosphogalactonate aldolase activity"/>
    <property type="evidence" value="ECO:0007669"/>
    <property type="project" value="UniProtKB-EC"/>
</dbReference>
<organism evidence="6 7">
    <name type="scientific">Sphingobium indicum BiD32</name>
    <dbReference type="NCBI Taxonomy" id="1301087"/>
    <lineage>
        <taxon>Bacteria</taxon>
        <taxon>Pseudomonadati</taxon>
        <taxon>Pseudomonadota</taxon>
        <taxon>Alphaproteobacteria</taxon>
        <taxon>Sphingomonadales</taxon>
        <taxon>Sphingomonadaceae</taxon>
        <taxon>Sphingobium</taxon>
    </lineage>
</organism>
<dbReference type="InterPro" id="IPR013785">
    <property type="entry name" value="Aldolase_TIM"/>
</dbReference>
<dbReference type="NCBIfam" id="NF006600">
    <property type="entry name" value="PRK09140.1"/>
    <property type="match status" value="1"/>
</dbReference>
<sequence length="210" mass="21391">MMTMDELLADGAPPIAAILRGIRPAEALDVAAALVDAGIRILEVPFNSPDPLASIGAMQKAFGDRAIIGGGTLLSVEAVEQLHGVGGRIMVTPNTNPAVIARGAELGLELLPGFMTPSEAFAAIAAGARRIKLFPAARLGPAYVKAVKDVLPKYVGVWAVGGTGADTIGEWLAGGCEGIGVGGALYRPGDDAALVGTRGRELVTAWKATL</sequence>
<keyword evidence="5" id="KW-0119">Carbohydrate metabolism</keyword>
<dbReference type="PANTHER" id="PTHR30246:SF1">
    <property type="entry name" value="2-DEHYDRO-3-DEOXY-6-PHOSPHOGALACTONATE ALDOLASE-RELATED"/>
    <property type="match status" value="1"/>
</dbReference>
<evidence type="ECO:0000313" key="6">
    <source>
        <dbReference type="EMBL" id="CCW16275.1"/>
    </source>
</evidence>
<gene>
    <name evidence="6" type="ORF">EBBID32_6080</name>
</gene>
<dbReference type="InterPro" id="IPR000887">
    <property type="entry name" value="Aldlse_KDPG_KHG"/>
</dbReference>
<evidence type="ECO:0000256" key="1">
    <source>
        <dbReference type="ARBA" id="ARBA00004761"/>
    </source>
</evidence>
<dbReference type="CDD" id="cd00452">
    <property type="entry name" value="KDPG_aldolase"/>
    <property type="match status" value="1"/>
</dbReference>
<evidence type="ECO:0000256" key="2">
    <source>
        <dbReference type="ARBA" id="ARBA00006906"/>
    </source>
</evidence>
<dbReference type="InterPro" id="IPR031338">
    <property type="entry name" value="KDPG/KHG_AS_2"/>
</dbReference>
<name>N1MGE1_9SPHN</name>
<dbReference type="EMBL" id="CAVK010000031">
    <property type="protein sequence ID" value="CCW16275.1"/>
    <property type="molecule type" value="Genomic_DNA"/>
</dbReference>
<dbReference type="Proteomes" id="UP000013201">
    <property type="component" value="Unassembled WGS sequence"/>
</dbReference>
<dbReference type="SUPFAM" id="SSF51569">
    <property type="entry name" value="Aldolase"/>
    <property type="match status" value="1"/>
</dbReference>
<dbReference type="Gene3D" id="3.20.20.70">
    <property type="entry name" value="Aldolase class I"/>
    <property type="match status" value="1"/>
</dbReference>
<dbReference type="Pfam" id="PF01081">
    <property type="entry name" value="Aldolase"/>
    <property type="match status" value="1"/>
</dbReference>
<evidence type="ECO:0000313" key="7">
    <source>
        <dbReference type="Proteomes" id="UP000013201"/>
    </source>
</evidence>
<dbReference type="AlphaFoldDB" id="N1MGE1"/>
<evidence type="ECO:0000256" key="5">
    <source>
        <dbReference type="ARBA" id="ARBA00023277"/>
    </source>
</evidence>
<dbReference type="PANTHER" id="PTHR30246">
    <property type="entry name" value="2-KETO-3-DEOXY-6-PHOSPHOGLUCONATE ALDOLASE"/>
    <property type="match status" value="1"/>
</dbReference>
<dbReference type="EC" id="4.1.2.21" evidence="6"/>
<evidence type="ECO:0000256" key="3">
    <source>
        <dbReference type="ARBA" id="ARBA00011233"/>
    </source>
</evidence>